<dbReference type="Pfam" id="PF26067">
    <property type="entry name" value="DUF8024"/>
    <property type="match status" value="1"/>
</dbReference>
<protein>
    <submittedName>
        <fullName evidence="2">Uncharacterized protein</fullName>
    </submittedName>
</protein>
<evidence type="ECO:0000313" key="2">
    <source>
        <dbReference type="EMBL" id="UWM53926.1"/>
    </source>
</evidence>
<dbReference type="KEGG" id="ssai:N0B31_17590"/>
<dbReference type="GeneID" id="74944274"/>
<keyword evidence="1" id="KW-1133">Transmembrane helix</keyword>
<keyword evidence="1" id="KW-0472">Membrane</keyword>
<reference evidence="2" key="1">
    <citation type="submission" date="2022-09" db="EMBL/GenBank/DDBJ databases">
        <title>Diverse halophilic archaea isolated from saline environments.</title>
        <authorList>
            <person name="Cui H.-L."/>
        </authorList>
    </citation>
    <scope>NUCLEOTIDE SEQUENCE</scope>
    <source>
        <strain evidence="2">ZS-35-S2</strain>
    </source>
</reference>
<name>A0A9E7U7T8_9EURY</name>
<feature type="transmembrane region" description="Helical" evidence="1">
    <location>
        <begin position="22"/>
        <end position="40"/>
    </location>
</feature>
<gene>
    <name evidence="2" type="ORF">N0B31_17590</name>
</gene>
<evidence type="ECO:0000313" key="3">
    <source>
        <dbReference type="Proteomes" id="UP001057580"/>
    </source>
</evidence>
<dbReference type="EMBL" id="CP104003">
    <property type="protein sequence ID" value="UWM53926.1"/>
    <property type="molecule type" value="Genomic_DNA"/>
</dbReference>
<dbReference type="AlphaFoldDB" id="A0A9E7U7T8"/>
<evidence type="ECO:0000256" key="1">
    <source>
        <dbReference type="SAM" id="Phobius"/>
    </source>
</evidence>
<dbReference type="InterPro" id="IPR058337">
    <property type="entry name" value="DUF8024"/>
</dbReference>
<accession>A0A9E7U7T8</accession>
<keyword evidence="3" id="KW-1185">Reference proteome</keyword>
<keyword evidence="1" id="KW-0812">Transmembrane</keyword>
<sequence>MAVTPAGILESLQMMVQRFSEVAMVDPVVAAMLTSGAIFVTVSVAVFGYLTLGAVVDALVSLVPSSRQPPSDRR</sequence>
<dbReference type="Proteomes" id="UP001057580">
    <property type="component" value="Chromosome"/>
</dbReference>
<dbReference type="RefSeq" id="WP_260592920.1">
    <property type="nucleotide sequence ID" value="NZ_CP104003.1"/>
</dbReference>
<proteinExistence type="predicted"/>
<organism evidence="2 3">
    <name type="scientific">Salinirubellus salinus</name>
    <dbReference type="NCBI Taxonomy" id="1364945"/>
    <lineage>
        <taxon>Archaea</taxon>
        <taxon>Methanobacteriati</taxon>
        <taxon>Methanobacteriota</taxon>
        <taxon>Stenosarchaea group</taxon>
        <taxon>Halobacteria</taxon>
        <taxon>Halobacteriales</taxon>
        <taxon>Natronomonadaceae</taxon>
        <taxon>Salinirubellus</taxon>
    </lineage>
</organism>